<feature type="region of interest" description="Disordered" evidence="1">
    <location>
        <begin position="166"/>
        <end position="214"/>
    </location>
</feature>
<sequence>MKTMVGRPGVHLLSCLVLVMVLVGSACGEADIASRLKGMKTRHKELSEKRRNTVDSFRGKEVNFVTTREEVGETEEEHAGGEDPENVKLGFRESLKALREEFSSELGKVGGEENLIEMQNVGFRPNADLPLLSSVMEARIERKMLKMFENFLATYESKKCAACNQADQGEPEAPGEVEDEDTVKATKSKLRRKLKKVIPPPEPETEPEPEEGDRIAMAIEARKKLKEAAKKKLVPEESETGTDTDVDTTTADALEQSDTEAAAEAETDDNLEELGELPKDAFNLKDLSVEKLKQMFNEGASGHTLASIKKGIINKWRGVIGVSK</sequence>
<name>A0A7S2ZUZ2_9RHOD</name>
<feature type="signal peptide" evidence="2">
    <location>
        <begin position="1"/>
        <end position="28"/>
    </location>
</feature>
<organism evidence="3">
    <name type="scientific">Rhodosorus marinus</name>
    <dbReference type="NCBI Taxonomy" id="101924"/>
    <lineage>
        <taxon>Eukaryota</taxon>
        <taxon>Rhodophyta</taxon>
        <taxon>Stylonematophyceae</taxon>
        <taxon>Stylonematales</taxon>
        <taxon>Stylonemataceae</taxon>
        <taxon>Rhodosorus</taxon>
    </lineage>
</organism>
<dbReference type="AlphaFoldDB" id="A0A7S2ZUZ2"/>
<feature type="compositionally biased region" description="Acidic residues" evidence="1">
    <location>
        <begin position="169"/>
        <end position="181"/>
    </location>
</feature>
<protein>
    <submittedName>
        <fullName evidence="3">Uncharacterized protein</fullName>
    </submittedName>
</protein>
<feature type="region of interest" description="Disordered" evidence="1">
    <location>
        <begin position="67"/>
        <end position="86"/>
    </location>
</feature>
<evidence type="ECO:0000313" key="3">
    <source>
        <dbReference type="EMBL" id="CAE0052390.1"/>
    </source>
</evidence>
<accession>A0A7S2ZUZ2</accession>
<feature type="chain" id="PRO_5031161848" evidence="2">
    <location>
        <begin position="29"/>
        <end position="324"/>
    </location>
</feature>
<evidence type="ECO:0000256" key="1">
    <source>
        <dbReference type="SAM" id="MobiDB-lite"/>
    </source>
</evidence>
<dbReference type="EMBL" id="HBHW01026221">
    <property type="protein sequence ID" value="CAE0052390.1"/>
    <property type="molecule type" value="Transcribed_RNA"/>
</dbReference>
<feature type="compositionally biased region" description="Basic residues" evidence="1">
    <location>
        <begin position="186"/>
        <end position="196"/>
    </location>
</feature>
<feature type="compositionally biased region" description="Basic and acidic residues" evidence="1">
    <location>
        <begin position="67"/>
        <end position="81"/>
    </location>
</feature>
<proteinExistence type="predicted"/>
<keyword evidence="2" id="KW-0732">Signal</keyword>
<evidence type="ECO:0000256" key="2">
    <source>
        <dbReference type="SAM" id="SignalP"/>
    </source>
</evidence>
<dbReference type="PROSITE" id="PS51257">
    <property type="entry name" value="PROKAR_LIPOPROTEIN"/>
    <property type="match status" value="1"/>
</dbReference>
<feature type="compositionally biased region" description="Acidic residues" evidence="1">
    <location>
        <begin position="255"/>
        <end position="275"/>
    </location>
</feature>
<feature type="region of interest" description="Disordered" evidence="1">
    <location>
        <begin position="227"/>
        <end position="277"/>
    </location>
</feature>
<feature type="compositionally biased region" description="Acidic residues" evidence="1">
    <location>
        <begin position="236"/>
        <end position="246"/>
    </location>
</feature>
<reference evidence="3" key="1">
    <citation type="submission" date="2021-01" db="EMBL/GenBank/DDBJ databases">
        <authorList>
            <person name="Corre E."/>
            <person name="Pelletier E."/>
            <person name="Niang G."/>
            <person name="Scheremetjew M."/>
            <person name="Finn R."/>
            <person name="Kale V."/>
            <person name="Holt S."/>
            <person name="Cochrane G."/>
            <person name="Meng A."/>
            <person name="Brown T."/>
            <person name="Cohen L."/>
        </authorList>
    </citation>
    <scope>NUCLEOTIDE SEQUENCE</scope>
    <source>
        <strain evidence="3">CCMP 769</strain>
    </source>
</reference>
<gene>
    <name evidence="3" type="ORF">RMAR00112_LOCUS20417</name>
</gene>